<evidence type="ECO:0000256" key="2">
    <source>
        <dbReference type="ARBA" id="ARBA00022729"/>
    </source>
</evidence>
<reference evidence="7 8" key="1">
    <citation type="submission" date="2016-11" db="EMBL/GenBank/DDBJ databases">
        <authorList>
            <person name="Jaros S."/>
            <person name="Januszkiewicz K."/>
            <person name="Wedrychowicz H."/>
        </authorList>
    </citation>
    <scope>NUCLEOTIDE SEQUENCE [LARGE SCALE GENOMIC DNA]</scope>
    <source>
        <strain evidence="7">NCIMB 2154T</strain>
    </source>
</reference>
<dbReference type="RefSeq" id="WP_100211286.1">
    <property type="nucleotide sequence ID" value="NZ_CP138495.1"/>
</dbReference>
<dbReference type="InterPro" id="IPR026444">
    <property type="entry name" value="Secre_tail"/>
</dbReference>
<dbReference type="InterPro" id="IPR044060">
    <property type="entry name" value="Bacterial_rp_domain"/>
</dbReference>
<dbReference type="InterPro" id="IPR052574">
    <property type="entry name" value="CDIRP"/>
</dbReference>
<dbReference type="Proteomes" id="UP000231564">
    <property type="component" value="Chromosome MARIT"/>
</dbReference>
<dbReference type="SUPFAM" id="SSF52058">
    <property type="entry name" value="L domain-like"/>
    <property type="match status" value="1"/>
</dbReference>
<dbReference type="EMBL" id="LT634361">
    <property type="protein sequence ID" value="SFZ82839.1"/>
    <property type="molecule type" value="Genomic_DNA"/>
</dbReference>
<protein>
    <recommendedName>
        <fullName evidence="9">Secretion system C-terminal sorting domain-containing protein</fullName>
    </recommendedName>
</protein>
<keyword evidence="2 4" id="KW-0732">Signal</keyword>
<dbReference type="STRING" id="1349785.GCA_000509405_00891"/>
<dbReference type="GO" id="GO:0035591">
    <property type="term" value="F:signaling adaptor activity"/>
    <property type="evidence" value="ECO:0007669"/>
    <property type="project" value="TreeGrafter"/>
</dbReference>
<dbReference type="InterPro" id="IPR032675">
    <property type="entry name" value="LRR_dom_sf"/>
</dbReference>
<feature type="domain" description="Secretion system C-terminal sorting" evidence="5">
    <location>
        <begin position="598"/>
        <end position="665"/>
    </location>
</feature>
<keyword evidence="3" id="KW-0677">Repeat</keyword>
<feature type="signal peptide" evidence="4">
    <location>
        <begin position="1"/>
        <end position="19"/>
    </location>
</feature>
<keyword evidence="1" id="KW-0433">Leucine-rich repeat</keyword>
<gene>
    <name evidence="7" type="ORF">MARIT_1777</name>
</gene>
<dbReference type="PANTHER" id="PTHR47566:SF1">
    <property type="entry name" value="PROTEIN NUD1"/>
    <property type="match status" value="1"/>
</dbReference>
<dbReference type="KEGG" id="tmar:MARIT_1777"/>
<accession>A0A2H1E9X8</accession>
<organism evidence="7 8">
    <name type="scientific">Tenacibaculum maritimum NCIMB 2154</name>
    <dbReference type="NCBI Taxonomy" id="1349785"/>
    <lineage>
        <taxon>Bacteria</taxon>
        <taxon>Pseudomonadati</taxon>
        <taxon>Bacteroidota</taxon>
        <taxon>Flavobacteriia</taxon>
        <taxon>Flavobacteriales</taxon>
        <taxon>Flavobacteriaceae</taxon>
        <taxon>Tenacibaculum</taxon>
    </lineage>
</organism>
<evidence type="ECO:0000259" key="5">
    <source>
        <dbReference type="Pfam" id="PF18962"/>
    </source>
</evidence>
<dbReference type="Pfam" id="PF18998">
    <property type="entry name" value="Flg_new_2"/>
    <property type="match status" value="3"/>
</dbReference>
<feature type="domain" description="Bacterial repeat" evidence="6">
    <location>
        <begin position="85"/>
        <end position="164"/>
    </location>
</feature>
<feature type="domain" description="Bacterial repeat" evidence="6">
    <location>
        <begin position="277"/>
        <end position="330"/>
    </location>
</feature>
<feature type="chain" id="PRO_5013735860" description="Secretion system C-terminal sorting domain-containing protein" evidence="4">
    <location>
        <begin position="20"/>
        <end position="667"/>
    </location>
</feature>
<evidence type="ECO:0000313" key="8">
    <source>
        <dbReference type="Proteomes" id="UP000231564"/>
    </source>
</evidence>
<feature type="domain" description="Bacterial repeat" evidence="6">
    <location>
        <begin position="200"/>
        <end position="248"/>
    </location>
</feature>
<evidence type="ECO:0000256" key="4">
    <source>
        <dbReference type="SAM" id="SignalP"/>
    </source>
</evidence>
<keyword evidence="8" id="KW-1185">Reference proteome</keyword>
<evidence type="ECO:0000259" key="6">
    <source>
        <dbReference type="Pfam" id="PF18998"/>
    </source>
</evidence>
<name>A0A2H1E9X8_9FLAO</name>
<dbReference type="Gene3D" id="3.80.10.10">
    <property type="entry name" value="Ribonuclease Inhibitor"/>
    <property type="match status" value="1"/>
</dbReference>
<sequence>MKKHVLILLCFLPFLNGFARTNCNEEQKITSFRNASFKTFSALHKSVNINNNSQIQNPKTNELLINNKQTEITASSFKKAQQYNLTIDTNNGGSITMKVNGAVLAPYPYPTNAVFDENTEVTLNASPSNGYEFVEWIGDVTGNTSSLKITMDSDKKVTAVFKKAQQHTLTADVSNGGSLIIKVGNVVTNPYPYPTKVVFDHNTEITLNANPNNGYEFVEWTGDVTGNTNPLKITLDSDKNITAVFKKTANVLTLNASNGVIAVTANNLTQTPTKYPISGNFPPNTMVSLNAKPSNGYKFVKWTGDITVNTPIATIKMDGDKNVTAVFEKDATPVVYIPDANFKEILIGKQLINTNNDNEIQVAEAEAYSGVIYVSGEGKSESKKIKDLTGIEAFKNLVELDCSYNRISYLVLSNNPKLKIVNANNNQIFYTGLFSCTELKELKIETNLVPNLDLSENTKLEVLQCSNNSLQELSAPNSPILNILTCSNNQLTTLDTSNNPNLSSLKCNGNLLTKLDISNNTNLETLNCANNNLSNLNINIGHLLNNFDATNNPNLTCIEVDDINAIPAPWYKDAIAQYSTNCNATAGVDDIFTSKLSIYPNPVNNLLRITKNQHQDIKNVHIFNMVGQKILQTDELTINCSELSKGVYILKVESTDHKTGIKKFIKN</sequence>
<evidence type="ECO:0000313" key="7">
    <source>
        <dbReference type="EMBL" id="SFZ82839.1"/>
    </source>
</evidence>
<evidence type="ECO:0000256" key="3">
    <source>
        <dbReference type="ARBA" id="ARBA00022737"/>
    </source>
</evidence>
<evidence type="ECO:0000256" key="1">
    <source>
        <dbReference type="ARBA" id="ARBA00022614"/>
    </source>
</evidence>
<dbReference type="GeneID" id="47723284"/>
<proteinExistence type="predicted"/>
<dbReference type="Pfam" id="PF18962">
    <property type="entry name" value="Por_Secre_tail"/>
    <property type="match status" value="1"/>
</dbReference>
<dbReference type="NCBIfam" id="TIGR04183">
    <property type="entry name" value="Por_Secre_tail"/>
    <property type="match status" value="1"/>
</dbReference>
<dbReference type="OrthoDB" id="1110367at2"/>
<dbReference type="PANTHER" id="PTHR47566">
    <property type="match status" value="1"/>
</dbReference>
<evidence type="ECO:0008006" key="9">
    <source>
        <dbReference type="Google" id="ProtNLM"/>
    </source>
</evidence>
<dbReference type="AlphaFoldDB" id="A0A2H1E9X8"/>